<name>A0A8S0S614_OLEEU</name>
<gene>
    <name evidence="1" type="ORF">OLEA9_A008402</name>
</gene>
<reference evidence="1 2" key="1">
    <citation type="submission" date="2019-12" db="EMBL/GenBank/DDBJ databases">
        <authorList>
            <person name="Alioto T."/>
            <person name="Alioto T."/>
            <person name="Gomez Garrido J."/>
        </authorList>
    </citation>
    <scope>NUCLEOTIDE SEQUENCE [LARGE SCALE GENOMIC DNA]</scope>
</reference>
<evidence type="ECO:0000313" key="2">
    <source>
        <dbReference type="Proteomes" id="UP000594638"/>
    </source>
</evidence>
<dbReference type="Gramene" id="OE9A008402T1">
    <property type="protein sequence ID" value="OE9A008402C1"/>
    <property type="gene ID" value="OE9A008402"/>
</dbReference>
<keyword evidence="2" id="KW-1185">Reference proteome</keyword>
<dbReference type="AlphaFoldDB" id="A0A8S0S614"/>
<protein>
    <submittedName>
        <fullName evidence="1">Uncharacterized protein</fullName>
    </submittedName>
</protein>
<accession>A0A8S0S614</accession>
<dbReference type="EMBL" id="CACTIH010003901">
    <property type="protein sequence ID" value="CAA2987073.1"/>
    <property type="molecule type" value="Genomic_DNA"/>
</dbReference>
<evidence type="ECO:0000313" key="1">
    <source>
        <dbReference type="EMBL" id="CAA2987073.1"/>
    </source>
</evidence>
<proteinExistence type="predicted"/>
<sequence>MEVGMAEVEVPKKAEIEEVEGGIGVPEGVTEEVPEGTPKVVVKGDEWVAEDERMPEMTDDDVLFVSEGATETKVAWSITDHNGVFVYHFRLRSLRIVWSSGVRSVPA</sequence>
<dbReference type="Proteomes" id="UP000594638">
    <property type="component" value="Unassembled WGS sequence"/>
</dbReference>
<comment type="caution">
    <text evidence="1">The sequence shown here is derived from an EMBL/GenBank/DDBJ whole genome shotgun (WGS) entry which is preliminary data.</text>
</comment>
<organism evidence="1 2">
    <name type="scientific">Olea europaea subsp. europaea</name>
    <dbReference type="NCBI Taxonomy" id="158383"/>
    <lineage>
        <taxon>Eukaryota</taxon>
        <taxon>Viridiplantae</taxon>
        <taxon>Streptophyta</taxon>
        <taxon>Embryophyta</taxon>
        <taxon>Tracheophyta</taxon>
        <taxon>Spermatophyta</taxon>
        <taxon>Magnoliopsida</taxon>
        <taxon>eudicotyledons</taxon>
        <taxon>Gunneridae</taxon>
        <taxon>Pentapetalae</taxon>
        <taxon>asterids</taxon>
        <taxon>lamiids</taxon>
        <taxon>Lamiales</taxon>
        <taxon>Oleaceae</taxon>
        <taxon>Oleeae</taxon>
        <taxon>Olea</taxon>
    </lineage>
</organism>